<accession>A0A1M5IZE2</accession>
<dbReference type="PROSITE" id="PS50005">
    <property type="entry name" value="TPR"/>
    <property type="match status" value="1"/>
</dbReference>
<dbReference type="STRING" id="570519.SAMN04488116_1024"/>
<dbReference type="InterPro" id="IPR011990">
    <property type="entry name" value="TPR-like_helical_dom_sf"/>
</dbReference>
<dbReference type="InterPro" id="IPR019734">
    <property type="entry name" value="TPR_rpt"/>
</dbReference>
<dbReference type="Pfam" id="PF13181">
    <property type="entry name" value="TPR_8"/>
    <property type="match status" value="2"/>
</dbReference>
<evidence type="ECO:0000313" key="4">
    <source>
        <dbReference type="Proteomes" id="UP000184532"/>
    </source>
</evidence>
<dbReference type="EMBL" id="FQWL01000001">
    <property type="protein sequence ID" value="SHG33674.1"/>
    <property type="molecule type" value="Genomic_DNA"/>
</dbReference>
<sequence length="598" mass="68316">MELIGNKESTTTVAVLPFQMLGEVDGLSPIILGFTEDLIVNFSKFIGLSVISQYSSLGITNSSDATAISQLGTDYIITGSFRPLEKDHFRIGIKLVRTRDNRIIFAGNHDESLETMLNTQNTVTEQVVNILQQQINHDLLSYSYRKESVDLAAYENWLLGMNLLKKGTIESDLQARERFEAALRIDPQFARAYTGISLSYFNEWSCQLWDRWDVSQKGAHEYALKAIELDENDYVSLAVLGRTFLYSGDYDKSEYFIRKSLKMNPNDADNLILIAFTMVFLGLTKEAEVLFKKARDLNPLHPDIYFPHASFIYFELGDFEKSISYAEKVTDSSVWTDFAAYVAAAYYHLSEFDKMKTYWDKYMALFKKNINHGRPTTQKQALDWQIMVNPYKGKTNLEPFWDHLGRPERREQSTNETGSLSDSQLHGDFVLNGELWEMKYAKESVVVKDCKGFHDIVKLLRQPEKQLHCTELMGTVLDSDGAAIIDNQALKDYRQKIVSLQASIADAEEMGSVSEVEELREEYETLLEHLSQVTGMANKIRKTGSSLEKARSAVTWRIRSAIKRLEKVHPTLAKHLSNSIKTGTFCSYVPERSHQWNT</sequence>
<keyword evidence="2" id="KW-0175">Coiled coil</keyword>
<organism evidence="3 4">
    <name type="scientific">Flagellimonas flava</name>
    <dbReference type="NCBI Taxonomy" id="570519"/>
    <lineage>
        <taxon>Bacteria</taxon>
        <taxon>Pseudomonadati</taxon>
        <taxon>Bacteroidota</taxon>
        <taxon>Flavobacteriia</taxon>
        <taxon>Flavobacteriales</taxon>
        <taxon>Flavobacteriaceae</taxon>
        <taxon>Flagellimonas</taxon>
    </lineage>
</organism>
<dbReference type="PANTHER" id="PTHR12558:SF13">
    <property type="entry name" value="CELL DIVISION CYCLE PROTEIN 27 HOMOLOG"/>
    <property type="match status" value="1"/>
</dbReference>
<dbReference type="OrthoDB" id="9779074at2"/>
<feature type="repeat" description="TPR" evidence="1">
    <location>
        <begin position="234"/>
        <end position="267"/>
    </location>
</feature>
<reference evidence="4" key="1">
    <citation type="submission" date="2016-11" db="EMBL/GenBank/DDBJ databases">
        <authorList>
            <person name="Varghese N."/>
            <person name="Submissions S."/>
        </authorList>
    </citation>
    <scope>NUCLEOTIDE SEQUENCE [LARGE SCALE GENOMIC DNA]</scope>
    <source>
        <strain evidence="4">DSM 22638</strain>
    </source>
</reference>
<name>A0A1M5IZE2_9FLAO</name>
<dbReference type="Gene3D" id="1.25.40.10">
    <property type="entry name" value="Tetratricopeptide repeat domain"/>
    <property type="match status" value="1"/>
</dbReference>
<dbReference type="Proteomes" id="UP000184532">
    <property type="component" value="Unassembled WGS sequence"/>
</dbReference>
<keyword evidence="4" id="KW-1185">Reference proteome</keyword>
<keyword evidence="1" id="KW-0802">TPR repeat</keyword>
<gene>
    <name evidence="3" type="ORF">SAMN04488116_1024</name>
</gene>
<protein>
    <submittedName>
        <fullName evidence="3">TolB amino-terminal domain-containing protein</fullName>
    </submittedName>
</protein>
<evidence type="ECO:0000256" key="1">
    <source>
        <dbReference type="PROSITE-ProRule" id="PRU00339"/>
    </source>
</evidence>
<dbReference type="AlphaFoldDB" id="A0A1M5IZE2"/>
<dbReference type="RefSeq" id="WP_073176854.1">
    <property type="nucleotide sequence ID" value="NZ_FQWL01000001.1"/>
</dbReference>
<evidence type="ECO:0000313" key="3">
    <source>
        <dbReference type="EMBL" id="SHG33674.1"/>
    </source>
</evidence>
<proteinExistence type="predicted"/>
<feature type="coiled-coil region" evidence="2">
    <location>
        <begin position="490"/>
        <end position="536"/>
    </location>
</feature>
<dbReference type="PANTHER" id="PTHR12558">
    <property type="entry name" value="CELL DIVISION CYCLE 16,23,27"/>
    <property type="match status" value="1"/>
</dbReference>
<dbReference type="SUPFAM" id="SSF48452">
    <property type="entry name" value="TPR-like"/>
    <property type="match status" value="1"/>
</dbReference>
<evidence type="ECO:0000256" key="2">
    <source>
        <dbReference type="SAM" id="Coils"/>
    </source>
</evidence>